<dbReference type="Gene3D" id="2.60.40.10">
    <property type="entry name" value="Immunoglobulins"/>
    <property type="match status" value="1"/>
</dbReference>
<dbReference type="RefSeq" id="XP_033381072.1">
    <property type="nucleotide sequence ID" value="XM_033525273.1"/>
</dbReference>
<dbReference type="OrthoDB" id="3592035at2759"/>
<protein>
    <submittedName>
        <fullName evidence="3">DUF1593-domain-containing protein</fullName>
    </submittedName>
</protein>
<dbReference type="GO" id="GO:0016799">
    <property type="term" value="F:hydrolase activity, hydrolyzing N-glycosyl compounds"/>
    <property type="evidence" value="ECO:0007669"/>
    <property type="project" value="InterPro"/>
</dbReference>
<dbReference type="InterPro" id="IPR036452">
    <property type="entry name" value="Ribo_hydro-like"/>
</dbReference>
<evidence type="ECO:0000259" key="1">
    <source>
        <dbReference type="Pfam" id="PF07632"/>
    </source>
</evidence>
<evidence type="ECO:0000313" key="4">
    <source>
        <dbReference type="Proteomes" id="UP000799778"/>
    </source>
</evidence>
<dbReference type="InterPro" id="IPR011483">
    <property type="entry name" value="Sde182_NH-like"/>
</dbReference>
<name>A0A6A5XIF2_9PLEO</name>
<proteinExistence type="predicted"/>
<evidence type="ECO:0000259" key="2">
    <source>
        <dbReference type="Pfam" id="PF21027"/>
    </source>
</evidence>
<dbReference type="InterPro" id="IPR013783">
    <property type="entry name" value="Ig-like_fold"/>
</dbReference>
<dbReference type="Pfam" id="PF21027">
    <property type="entry name" value="Sde0182_C"/>
    <property type="match status" value="1"/>
</dbReference>
<feature type="domain" description="Cellulose-binding Sde182 nucleoside hydrolase-like" evidence="1">
    <location>
        <begin position="15"/>
        <end position="279"/>
    </location>
</feature>
<dbReference type="Proteomes" id="UP000799778">
    <property type="component" value="Unassembled WGS sequence"/>
</dbReference>
<dbReference type="GeneID" id="54282670"/>
<dbReference type="AlphaFoldDB" id="A0A6A5XIF2"/>
<dbReference type="Pfam" id="PF07632">
    <property type="entry name" value="Sde182_NH-like"/>
    <property type="match status" value="1"/>
</dbReference>
<dbReference type="InterPro" id="IPR048527">
    <property type="entry name" value="Sde182_C"/>
</dbReference>
<accession>A0A6A5XIF2</accession>
<dbReference type="Gene3D" id="3.90.245.10">
    <property type="entry name" value="Ribonucleoside hydrolase-like"/>
    <property type="match status" value="1"/>
</dbReference>
<feature type="domain" description="Cellulose-binding Sde182 C-terminal" evidence="2">
    <location>
        <begin position="365"/>
        <end position="468"/>
    </location>
</feature>
<reference evidence="3" key="1">
    <citation type="journal article" date="2020" name="Stud. Mycol.">
        <title>101 Dothideomycetes genomes: a test case for predicting lifestyles and emergence of pathogens.</title>
        <authorList>
            <person name="Haridas S."/>
            <person name="Albert R."/>
            <person name="Binder M."/>
            <person name="Bloem J."/>
            <person name="Labutti K."/>
            <person name="Salamov A."/>
            <person name="Andreopoulos B."/>
            <person name="Baker S."/>
            <person name="Barry K."/>
            <person name="Bills G."/>
            <person name="Bluhm B."/>
            <person name="Cannon C."/>
            <person name="Castanera R."/>
            <person name="Culley D."/>
            <person name="Daum C."/>
            <person name="Ezra D."/>
            <person name="Gonzalez J."/>
            <person name="Henrissat B."/>
            <person name="Kuo A."/>
            <person name="Liang C."/>
            <person name="Lipzen A."/>
            <person name="Lutzoni F."/>
            <person name="Magnuson J."/>
            <person name="Mondo S."/>
            <person name="Nolan M."/>
            <person name="Ohm R."/>
            <person name="Pangilinan J."/>
            <person name="Park H.-J."/>
            <person name="Ramirez L."/>
            <person name="Alfaro M."/>
            <person name="Sun H."/>
            <person name="Tritt A."/>
            <person name="Yoshinaga Y."/>
            <person name="Zwiers L.-H."/>
            <person name="Turgeon B."/>
            <person name="Goodwin S."/>
            <person name="Spatafora J."/>
            <person name="Crous P."/>
            <person name="Grigoriev I."/>
        </authorList>
    </citation>
    <scope>NUCLEOTIDE SEQUENCE</scope>
    <source>
        <strain evidence="3">CBS 175.79</strain>
    </source>
</reference>
<organism evidence="3 4">
    <name type="scientific">Aaosphaeria arxii CBS 175.79</name>
    <dbReference type="NCBI Taxonomy" id="1450172"/>
    <lineage>
        <taxon>Eukaryota</taxon>
        <taxon>Fungi</taxon>
        <taxon>Dikarya</taxon>
        <taxon>Ascomycota</taxon>
        <taxon>Pezizomycotina</taxon>
        <taxon>Dothideomycetes</taxon>
        <taxon>Pleosporomycetidae</taxon>
        <taxon>Pleosporales</taxon>
        <taxon>Pleosporales incertae sedis</taxon>
        <taxon>Aaosphaeria</taxon>
    </lineage>
</organism>
<evidence type="ECO:0000313" key="3">
    <source>
        <dbReference type="EMBL" id="KAF2012733.1"/>
    </source>
</evidence>
<dbReference type="EMBL" id="ML978072">
    <property type="protein sequence ID" value="KAF2012733.1"/>
    <property type="molecule type" value="Genomic_DNA"/>
</dbReference>
<keyword evidence="4" id="KW-1185">Reference proteome</keyword>
<sequence length="495" mass="55372">MTDPKRFRLYKSRPRTFIISDISNEPDDAESLVRYLLYANELDTRGLVACTSTHMKNRTCPQDMESIIEGFGKVVHNLNKHVHSDNAYPDASHLLALVKSGPEVYGKLALEPGVALSEGTNLLIERVDESEEPLWILCWGGTNVLAQALQHVRASRSSEDCTTFYSKLRVYAISDQDDTGLWIRIQFPQILYICSIHGWSQYSCATWMGISGDVDRGGADTTKVSKQWLRENIQLGPLGQKYPDLEFIMEGDTPTFLYLIQNGLSAPEHPEWGSWGGRYDPVDLALAGRHYADTTDTVFGLDGRSYTSNFATIWRWRDAYQNDFAARLQWTLTDNISKANHAPVVIVNGSDGSEHLEIDVEAGETVTLDASESYDPDNNELTFRWFQYKEVSVATGLIPQQIPDIDMRDIGSQRTGSIVEITAPLPGVCAVDMLSGEPTKVGHSYHLILEVKDNGTPPLVAYKRVVLRTLNSQLKGRRSQAVHTSSEWIKLGLTQ</sequence>
<gene>
    <name evidence="3" type="ORF">BU24DRAFT_395849</name>
</gene>